<evidence type="ECO:0000313" key="1">
    <source>
        <dbReference type="EMBL" id="MDT0677951.1"/>
    </source>
</evidence>
<reference evidence="1 2" key="1">
    <citation type="submission" date="2023-09" db="EMBL/GenBank/DDBJ databases">
        <authorList>
            <person name="Rey-Velasco X."/>
        </authorList>
    </citation>
    <scope>NUCLEOTIDE SEQUENCE [LARGE SCALE GENOMIC DNA]</scope>
    <source>
        <strain evidence="1 2">F117</strain>
    </source>
</reference>
<comment type="caution">
    <text evidence="1">The sequence shown here is derived from an EMBL/GenBank/DDBJ whole genome shotgun (WGS) entry which is preliminary data.</text>
</comment>
<proteinExistence type="predicted"/>
<organism evidence="1 2">
    <name type="scientific">Autumnicola musiva</name>
    <dbReference type="NCBI Taxonomy" id="3075589"/>
    <lineage>
        <taxon>Bacteria</taxon>
        <taxon>Pseudomonadati</taxon>
        <taxon>Bacteroidota</taxon>
        <taxon>Flavobacteriia</taxon>
        <taxon>Flavobacteriales</taxon>
        <taxon>Flavobacteriaceae</taxon>
        <taxon>Autumnicola</taxon>
    </lineage>
</organism>
<dbReference type="EMBL" id="JAVRHK010000013">
    <property type="protein sequence ID" value="MDT0677951.1"/>
    <property type="molecule type" value="Genomic_DNA"/>
</dbReference>
<protein>
    <recommendedName>
        <fullName evidence="3">Lipoprotein</fullName>
    </recommendedName>
</protein>
<accession>A0ABU3D8U3</accession>
<keyword evidence="2" id="KW-1185">Reference proteome</keyword>
<evidence type="ECO:0000313" key="2">
    <source>
        <dbReference type="Proteomes" id="UP001262582"/>
    </source>
</evidence>
<dbReference type="Proteomes" id="UP001262582">
    <property type="component" value="Unassembled WGS sequence"/>
</dbReference>
<dbReference type="PROSITE" id="PS51257">
    <property type="entry name" value="PROKAR_LIPOPROTEIN"/>
    <property type="match status" value="1"/>
</dbReference>
<sequence>MNSKQYFLVLVVFVVFLSCKNKTTTSEEKEPTINETVVEESKGAINQSSNLNKDQIIKNLQGKWKEPEYPFRSVEIREQEAKFTEEGVVEEPKFRAFEISSKCPFEVNNIKNTTYSDIIFIIIEKERCEKLKITDSTLIFSGYSTNTEANYEIVYKKVD</sequence>
<dbReference type="RefSeq" id="WP_311504291.1">
    <property type="nucleotide sequence ID" value="NZ_JAVRHK010000013.1"/>
</dbReference>
<name>A0ABU3D8U3_9FLAO</name>
<evidence type="ECO:0008006" key="3">
    <source>
        <dbReference type="Google" id="ProtNLM"/>
    </source>
</evidence>
<gene>
    <name evidence="1" type="ORF">RM539_15310</name>
</gene>